<feature type="non-terminal residue" evidence="10">
    <location>
        <position position="404"/>
    </location>
</feature>
<keyword evidence="5" id="KW-0378">Hydrolase</keyword>
<dbReference type="GO" id="GO:0003676">
    <property type="term" value="F:nucleic acid binding"/>
    <property type="evidence" value="ECO:0007669"/>
    <property type="project" value="InterPro"/>
</dbReference>
<dbReference type="GO" id="GO:0006308">
    <property type="term" value="P:DNA catabolic process"/>
    <property type="evidence" value="ECO:0007669"/>
    <property type="project" value="TreeGrafter"/>
</dbReference>
<dbReference type="EMBL" id="VZRI01013912">
    <property type="protein sequence ID" value="NWV01523.1"/>
    <property type="molecule type" value="Genomic_DNA"/>
</dbReference>
<sequence length="404" mass="44709">AHGKGRRRRRKKKKVGGGHGEVAVEAATKGPSVAVAPPRSPQEFSSNWKALQELLKQKAGSSSEPLSKCDTDPKKKQPLKAGNGQEIPVVNGTGNVAKAKATKKTDKSSVKENPPLAKPKSKKVGTDKNVNDSKSDGKGSKEKKNNGNILKEKSDIKHKRRKGGEHVEQQPKEPDIWFDDIDPKDIEAAIGPEAAKIARRNLGLEPNQSKQSVEQVLVKEDASDRLTRAIAMDCEMVGVGPKGEDSIVARVSIVNQFGKCIYDKYVKPTEEVTDYRTAVSGIRPENIKTGEDFKTVQKEVANILNGRILVGHAVLNDLKVLYLDHPQKKIRDTQKYKPFRQRVKTARPSLKLLCEKVLNIQVQTSEHCSVQDAQAAMRLYTLEKKKWEAALRDKANKANKKKCK</sequence>
<keyword evidence="4" id="KW-0540">Nuclease</keyword>
<evidence type="ECO:0000313" key="11">
    <source>
        <dbReference type="Proteomes" id="UP000544127"/>
    </source>
</evidence>
<evidence type="ECO:0000256" key="4">
    <source>
        <dbReference type="ARBA" id="ARBA00022722"/>
    </source>
</evidence>
<comment type="subcellular location">
    <subcellularLocation>
        <location evidence="1">Nucleus</location>
    </subcellularLocation>
</comment>
<evidence type="ECO:0000256" key="8">
    <source>
        <dbReference type="SAM" id="MobiDB-lite"/>
    </source>
</evidence>
<feature type="compositionally biased region" description="Basic residues" evidence="8">
    <location>
        <begin position="1"/>
        <end position="16"/>
    </location>
</feature>
<feature type="domain" description="Exonuclease" evidence="9">
    <location>
        <begin position="228"/>
        <end position="389"/>
    </location>
</feature>
<feature type="non-terminal residue" evidence="10">
    <location>
        <position position="1"/>
    </location>
</feature>
<comment type="similarity">
    <text evidence="2">Belongs to the REXO4 family.</text>
</comment>
<dbReference type="InterPro" id="IPR013520">
    <property type="entry name" value="Ribonucl_H"/>
</dbReference>
<feature type="compositionally biased region" description="Basic and acidic residues" evidence="8">
    <location>
        <begin position="164"/>
        <end position="179"/>
    </location>
</feature>
<organism evidence="10 11">
    <name type="scientific">Upupa epops</name>
    <name type="common">Eurasian hoopoe</name>
    <dbReference type="NCBI Taxonomy" id="57439"/>
    <lineage>
        <taxon>Eukaryota</taxon>
        <taxon>Metazoa</taxon>
        <taxon>Chordata</taxon>
        <taxon>Craniata</taxon>
        <taxon>Vertebrata</taxon>
        <taxon>Euteleostomi</taxon>
        <taxon>Archelosauria</taxon>
        <taxon>Archosauria</taxon>
        <taxon>Dinosauria</taxon>
        <taxon>Saurischia</taxon>
        <taxon>Theropoda</taxon>
        <taxon>Coelurosauria</taxon>
        <taxon>Aves</taxon>
        <taxon>Neognathae</taxon>
        <taxon>Neoaves</taxon>
        <taxon>Telluraves</taxon>
        <taxon>Coraciimorphae</taxon>
        <taxon>Bucerotiformes</taxon>
        <taxon>Upupidae</taxon>
        <taxon>Upupa</taxon>
    </lineage>
</organism>
<dbReference type="InterPro" id="IPR037431">
    <property type="entry name" value="REX4_DEDDh_dom"/>
</dbReference>
<name>A0A7K6BGN2_UPUEP</name>
<dbReference type="GO" id="GO:0005730">
    <property type="term" value="C:nucleolus"/>
    <property type="evidence" value="ECO:0007669"/>
    <property type="project" value="UniProtKB-ARBA"/>
</dbReference>
<proteinExistence type="inferred from homology"/>
<evidence type="ECO:0000259" key="9">
    <source>
        <dbReference type="SMART" id="SM00479"/>
    </source>
</evidence>
<keyword evidence="7" id="KW-0539">Nucleus</keyword>
<dbReference type="GO" id="GO:0006364">
    <property type="term" value="P:rRNA processing"/>
    <property type="evidence" value="ECO:0007669"/>
    <property type="project" value="InterPro"/>
</dbReference>
<dbReference type="FunFam" id="3.30.420.10:FF:000007">
    <property type="entry name" value="Interferon-stimulated exonuclease gene 20"/>
    <property type="match status" value="1"/>
</dbReference>
<keyword evidence="6 10" id="KW-0269">Exonuclease</keyword>
<gene>
    <name evidence="10" type="primary">Rexo4</name>
    <name evidence="10" type="ORF">UPUEPO_R03074</name>
</gene>
<accession>A0A7K6BGN2</accession>
<evidence type="ECO:0000313" key="10">
    <source>
        <dbReference type="EMBL" id="NWV01523.1"/>
    </source>
</evidence>
<dbReference type="Proteomes" id="UP000544127">
    <property type="component" value="Unassembled WGS sequence"/>
</dbReference>
<dbReference type="SUPFAM" id="SSF53098">
    <property type="entry name" value="Ribonuclease H-like"/>
    <property type="match status" value="1"/>
</dbReference>
<feature type="region of interest" description="Disordered" evidence="8">
    <location>
        <begin position="1"/>
        <end position="179"/>
    </location>
</feature>
<dbReference type="InterPro" id="IPR047021">
    <property type="entry name" value="REXO1/3/4-like"/>
</dbReference>
<reference evidence="10 11" key="1">
    <citation type="submission" date="2019-09" db="EMBL/GenBank/DDBJ databases">
        <title>Bird 10,000 Genomes (B10K) Project - Family phase.</title>
        <authorList>
            <person name="Zhang G."/>
        </authorList>
    </citation>
    <scope>NUCLEOTIDE SEQUENCE [LARGE SCALE GENOMIC DNA]</scope>
    <source>
        <strain evidence="10">B10K-DU-012-37</strain>
    </source>
</reference>
<comment type="caution">
    <text evidence="10">The sequence shown here is derived from an EMBL/GenBank/DDBJ whole genome shotgun (WGS) entry which is preliminary data.</text>
</comment>
<dbReference type="GO" id="GO:0008408">
    <property type="term" value="F:3'-5' exonuclease activity"/>
    <property type="evidence" value="ECO:0007669"/>
    <property type="project" value="InterPro"/>
</dbReference>
<evidence type="ECO:0000256" key="6">
    <source>
        <dbReference type="ARBA" id="ARBA00022839"/>
    </source>
</evidence>
<dbReference type="AlphaFoldDB" id="A0A7K6BGN2"/>
<evidence type="ECO:0000256" key="7">
    <source>
        <dbReference type="ARBA" id="ARBA00023242"/>
    </source>
</evidence>
<evidence type="ECO:0000256" key="2">
    <source>
        <dbReference type="ARBA" id="ARBA00010489"/>
    </source>
</evidence>
<dbReference type="CDD" id="cd06144">
    <property type="entry name" value="REX4_like"/>
    <property type="match status" value="1"/>
</dbReference>
<evidence type="ECO:0000256" key="1">
    <source>
        <dbReference type="ARBA" id="ARBA00004123"/>
    </source>
</evidence>
<dbReference type="Gene3D" id="3.30.420.10">
    <property type="entry name" value="Ribonuclease H-like superfamily/Ribonuclease H"/>
    <property type="match status" value="1"/>
</dbReference>
<evidence type="ECO:0000256" key="5">
    <source>
        <dbReference type="ARBA" id="ARBA00022801"/>
    </source>
</evidence>
<dbReference type="SMART" id="SM00479">
    <property type="entry name" value="EXOIII"/>
    <property type="match status" value="1"/>
</dbReference>
<dbReference type="PANTHER" id="PTHR12801:SF158">
    <property type="entry name" value="RNA EXONUCLEASE 4"/>
    <property type="match status" value="1"/>
</dbReference>
<keyword evidence="11" id="KW-1185">Reference proteome</keyword>
<feature type="compositionally biased region" description="Basic and acidic residues" evidence="8">
    <location>
        <begin position="124"/>
        <end position="155"/>
    </location>
</feature>
<dbReference type="InterPro" id="IPR012337">
    <property type="entry name" value="RNaseH-like_sf"/>
</dbReference>
<dbReference type="Pfam" id="PF00929">
    <property type="entry name" value="RNase_T"/>
    <property type="match status" value="1"/>
</dbReference>
<dbReference type="PANTHER" id="PTHR12801">
    <property type="entry name" value="RNA EXONUCLEASE REXO1 / RECO3 FAMILY MEMBER-RELATED"/>
    <property type="match status" value="1"/>
</dbReference>
<protein>
    <recommendedName>
        <fullName evidence="3">RNA exonuclease 4</fullName>
    </recommendedName>
</protein>
<evidence type="ECO:0000256" key="3">
    <source>
        <dbReference type="ARBA" id="ARBA00016937"/>
    </source>
</evidence>
<dbReference type="OrthoDB" id="8191639at2759"/>
<dbReference type="InterPro" id="IPR036397">
    <property type="entry name" value="RNaseH_sf"/>
</dbReference>